<evidence type="ECO:0000313" key="2">
    <source>
        <dbReference type="Proteomes" id="UP001476798"/>
    </source>
</evidence>
<dbReference type="EMBL" id="JAHRIO010040153">
    <property type="protein sequence ID" value="MEQ2170816.1"/>
    <property type="molecule type" value="Genomic_DNA"/>
</dbReference>
<keyword evidence="2" id="KW-1185">Reference proteome</keyword>
<name>A0ABV0NIE5_9TELE</name>
<organism evidence="1 2">
    <name type="scientific">Goodea atripinnis</name>
    <dbReference type="NCBI Taxonomy" id="208336"/>
    <lineage>
        <taxon>Eukaryota</taxon>
        <taxon>Metazoa</taxon>
        <taxon>Chordata</taxon>
        <taxon>Craniata</taxon>
        <taxon>Vertebrata</taxon>
        <taxon>Euteleostomi</taxon>
        <taxon>Actinopterygii</taxon>
        <taxon>Neopterygii</taxon>
        <taxon>Teleostei</taxon>
        <taxon>Neoteleostei</taxon>
        <taxon>Acanthomorphata</taxon>
        <taxon>Ovalentaria</taxon>
        <taxon>Atherinomorphae</taxon>
        <taxon>Cyprinodontiformes</taxon>
        <taxon>Goodeidae</taxon>
        <taxon>Goodea</taxon>
    </lineage>
</organism>
<comment type="caution">
    <text evidence="1">The sequence shown here is derived from an EMBL/GenBank/DDBJ whole genome shotgun (WGS) entry which is preliminary data.</text>
</comment>
<accession>A0ABV0NIE5</accession>
<gene>
    <name evidence="1" type="ORF">GOODEAATRI_004178</name>
</gene>
<evidence type="ECO:0000313" key="1">
    <source>
        <dbReference type="EMBL" id="MEQ2170816.1"/>
    </source>
</evidence>
<dbReference type="Proteomes" id="UP001476798">
    <property type="component" value="Unassembled WGS sequence"/>
</dbReference>
<sequence length="102" mass="11874">MTREDFCVDLTIFYPAEIPKDQSRVKILLKKNKRHFKEFTMPFPLEEDLAHSIINLAHLTVGMKCFSIYSSFFSGQTQLECLLLSNFQVKSDKRAQVNIKSQ</sequence>
<reference evidence="1 2" key="1">
    <citation type="submission" date="2021-06" db="EMBL/GenBank/DDBJ databases">
        <authorList>
            <person name="Palmer J.M."/>
        </authorList>
    </citation>
    <scope>NUCLEOTIDE SEQUENCE [LARGE SCALE GENOMIC DNA]</scope>
    <source>
        <strain evidence="1 2">GA_2019</strain>
        <tissue evidence="1">Muscle</tissue>
    </source>
</reference>
<proteinExistence type="predicted"/>
<protein>
    <submittedName>
        <fullName evidence="1">Uncharacterized protein</fullName>
    </submittedName>
</protein>